<evidence type="ECO:0000256" key="7">
    <source>
        <dbReference type="ARBA" id="ARBA00022989"/>
    </source>
</evidence>
<dbReference type="OrthoDB" id="5311848at2759"/>
<evidence type="ECO:0000256" key="1">
    <source>
        <dbReference type="ARBA" id="ARBA00003389"/>
    </source>
</evidence>
<evidence type="ECO:0000313" key="12">
    <source>
        <dbReference type="EMBL" id="KIM42130.1"/>
    </source>
</evidence>
<reference evidence="13" key="2">
    <citation type="submission" date="2015-01" db="EMBL/GenBank/DDBJ databases">
        <title>Evolutionary Origins and Diversification of the Mycorrhizal Mutualists.</title>
        <authorList>
            <consortium name="DOE Joint Genome Institute"/>
            <consortium name="Mycorrhizal Genomics Consortium"/>
            <person name="Kohler A."/>
            <person name="Kuo A."/>
            <person name="Nagy L.G."/>
            <person name="Floudas D."/>
            <person name="Copeland A."/>
            <person name="Barry K.W."/>
            <person name="Cichocki N."/>
            <person name="Veneault-Fourrey C."/>
            <person name="LaButti K."/>
            <person name="Lindquist E.A."/>
            <person name="Lipzen A."/>
            <person name="Lundell T."/>
            <person name="Morin E."/>
            <person name="Murat C."/>
            <person name="Riley R."/>
            <person name="Ohm R."/>
            <person name="Sun H."/>
            <person name="Tunlid A."/>
            <person name="Henrissat B."/>
            <person name="Grigoriev I.V."/>
            <person name="Hibbett D.S."/>
            <person name="Martin F."/>
        </authorList>
    </citation>
    <scope>NUCLEOTIDE SEQUENCE [LARGE SCALE GENOMIC DNA]</scope>
    <source>
        <strain evidence="13">h7</strain>
    </source>
</reference>
<dbReference type="GO" id="GO:0000742">
    <property type="term" value="P:karyogamy involved in conjugation with cellular fusion"/>
    <property type="evidence" value="ECO:0007669"/>
    <property type="project" value="UniProtKB-UniRule"/>
</dbReference>
<reference evidence="12 13" key="1">
    <citation type="submission" date="2014-04" db="EMBL/GenBank/DDBJ databases">
        <authorList>
            <consortium name="DOE Joint Genome Institute"/>
            <person name="Kuo A."/>
            <person name="Gay G."/>
            <person name="Dore J."/>
            <person name="Kohler A."/>
            <person name="Nagy L.G."/>
            <person name="Floudas D."/>
            <person name="Copeland A."/>
            <person name="Barry K.W."/>
            <person name="Cichocki N."/>
            <person name="Veneault-Fourrey C."/>
            <person name="LaButti K."/>
            <person name="Lindquist E.A."/>
            <person name="Lipzen A."/>
            <person name="Lundell T."/>
            <person name="Morin E."/>
            <person name="Murat C."/>
            <person name="Sun H."/>
            <person name="Tunlid A."/>
            <person name="Henrissat B."/>
            <person name="Grigoriev I.V."/>
            <person name="Hibbett D.S."/>
            <person name="Martin F."/>
            <person name="Nordberg H.P."/>
            <person name="Cantor M.N."/>
            <person name="Hua S.X."/>
        </authorList>
    </citation>
    <scope>NUCLEOTIDE SEQUENCE [LARGE SCALE GENOMIC DNA]</scope>
    <source>
        <strain evidence="13">h7</strain>
    </source>
</reference>
<evidence type="ECO:0000256" key="3">
    <source>
        <dbReference type="ARBA" id="ARBA00022459"/>
    </source>
</evidence>
<dbReference type="EMBL" id="KN831778">
    <property type="protein sequence ID" value="KIM42130.1"/>
    <property type="molecule type" value="Genomic_DNA"/>
</dbReference>
<protein>
    <submittedName>
        <fullName evidence="12">Uncharacterized protein</fullName>
    </submittedName>
</protein>
<dbReference type="GO" id="GO:0048288">
    <property type="term" value="P:nuclear membrane fusion involved in karyogamy"/>
    <property type="evidence" value="ECO:0007669"/>
    <property type="project" value="UniProtKB-UniRule"/>
</dbReference>
<accession>A0A0C3BZW9</accession>
<dbReference type="PANTHER" id="PTHR28012:SF1">
    <property type="entry name" value="NUCLEAR FUSION PROTEIN KAR5"/>
    <property type="match status" value="1"/>
</dbReference>
<name>A0A0C3BZW9_HEBCY</name>
<evidence type="ECO:0000256" key="5">
    <source>
        <dbReference type="ARBA" id="ARBA00022729"/>
    </source>
</evidence>
<evidence type="ECO:0000256" key="11">
    <source>
        <dbReference type="RuleBase" id="RU368082"/>
    </source>
</evidence>
<evidence type="ECO:0000256" key="2">
    <source>
        <dbReference type="ARBA" id="ARBA00010473"/>
    </source>
</evidence>
<organism evidence="12 13">
    <name type="scientific">Hebeloma cylindrosporum</name>
    <dbReference type="NCBI Taxonomy" id="76867"/>
    <lineage>
        <taxon>Eukaryota</taxon>
        <taxon>Fungi</taxon>
        <taxon>Dikarya</taxon>
        <taxon>Basidiomycota</taxon>
        <taxon>Agaricomycotina</taxon>
        <taxon>Agaricomycetes</taxon>
        <taxon>Agaricomycetidae</taxon>
        <taxon>Agaricales</taxon>
        <taxon>Agaricineae</taxon>
        <taxon>Hymenogastraceae</taxon>
        <taxon>Hebeloma</taxon>
    </lineage>
</organism>
<dbReference type="GO" id="GO:0005789">
    <property type="term" value="C:endoplasmic reticulum membrane"/>
    <property type="evidence" value="ECO:0007669"/>
    <property type="project" value="UniProtKB-SubCell"/>
</dbReference>
<keyword evidence="9" id="KW-0325">Glycoprotein</keyword>
<comment type="similarity">
    <text evidence="2 11">Belongs to the KAR5 family.</text>
</comment>
<comment type="subcellular location">
    <subcellularLocation>
        <location evidence="11">Endoplasmic reticulum membrane</location>
    </subcellularLocation>
    <subcellularLocation>
        <location evidence="11">Nucleus membrane</location>
    </subcellularLocation>
</comment>
<keyword evidence="8" id="KW-0472">Membrane</keyword>
<evidence type="ECO:0000313" key="13">
    <source>
        <dbReference type="Proteomes" id="UP000053424"/>
    </source>
</evidence>
<evidence type="ECO:0000256" key="4">
    <source>
        <dbReference type="ARBA" id="ARBA00022692"/>
    </source>
</evidence>
<evidence type="ECO:0000256" key="6">
    <source>
        <dbReference type="ARBA" id="ARBA00022824"/>
    </source>
</evidence>
<keyword evidence="13" id="KW-1185">Reference proteome</keyword>
<comment type="function">
    <text evidence="1 11">Required for nuclear membrane fusion during karyogamy.</text>
</comment>
<evidence type="ECO:0000256" key="8">
    <source>
        <dbReference type="ARBA" id="ARBA00023136"/>
    </source>
</evidence>
<keyword evidence="3 11" id="KW-0415">Karyogamy</keyword>
<proteinExistence type="inferred from homology"/>
<dbReference type="AlphaFoldDB" id="A0A0C3BZW9"/>
<dbReference type="GO" id="GO:0031965">
    <property type="term" value="C:nuclear membrane"/>
    <property type="evidence" value="ECO:0007669"/>
    <property type="project" value="UniProtKB-SubCell"/>
</dbReference>
<dbReference type="PANTHER" id="PTHR28012">
    <property type="entry name" value="NUCLEAR FUSION PROTEIN KAR5"/>
    <property type="match status" value="1"/>
</dbReference>
<keyword evidence="7" id="KW-1133">Transmembrane helix</keyword>
<sequence>ALQAYSQKPDCFKKAASYIRAKCTDLDIDEAARVNAAISMTLCELATARHYSLPLECAPYNTQGGRSSSPISSRVQGECVDALARSAQFWSSYSGYLREVRALSFYFSFGGAYIHEILK</sequence>
<gene>
    <name evidence="12" type="ORF">M413DRAFT_70806</name>
</gene>
<keyword evidence="10 11" id="KW-0539">Nucleus</keyword>
<evidence type="ECO:0000256" key="9">
    <source>
        <dbReference type="ARBA" id="ARBA00023180"/>
    </source>
</evidence>
<keyword evidence="5 11" id="KW-0732">Signal</keyword>
<feature type="non-terminal residue" evidence="12">
    <location>
        <position position="1"/>
    </location>
</feature>
<dbReference type="Pfam" id="PF04163">
    <property type="entry name" value="Tht1"/>
    <property type="match status" value="1"/>
</dbReference>
<dbReference type="Proteomes" id="UP000053424">
    <property type="component" value="Unassembled WGS sequence"/>
</dbReference>
<evidence type="ECO:0000256" key="10">
    <source>
        <dbReference type="ARBA" id="ARBA00023242"/>
    </source>
</evidence>
<dbReference type="HOGENOM" id="CLU_155625_0_0_1"/>
<dbReference type="InterPro" id="IPR007292">
    <property type="entry name" value="Nuclear_fusion_Kar5"/>
</dbReference>
<keyword evidence="4" id="KW-0812">Transmembrane</keyword>
<keyword evidence="6 11" id="KW-0256">Endoplasmic reticulum</keyword>